<evidence type="ECO:0000313" key="3">
    <source>
        <dbReference type="EMBL" id="UYO61536.1"/>
    </source>
</evidence>
<dbReference type="Pfam" id="PF00899">
    <property type="entry name" value="ThiF"/>
    <property type="match status" value="1"/>
</dbReference>
<sequence>MYNEIVLDHFSNPRNVGDFATPDGVGHAGNPIDGDKITIYIKVSDQQLTGVRFKTFGCGAAIAASSMLTVIASGKTLAAALKITNADVATALGGLPPEKLLCSNIAADALHDAIQNYQQHCQQQASDQQQGDVVKNIEATDQDAAPNGNQAPTEGLTDPAQIKRYLRQIIMPDIGGAGQKKLLTTKILVCAPNLKIADLLLRYLVAMGIGQIDCFLNNPDNWEPVCANLRDQNPDVTLQLVKTVTAPADFNLIHGSNDFCRKLVESLLRATLATTFTPTLVSVCETWQGCFNYCHDKATMKLFLDALQNKGFADHQAITHELNMLGSDLCAAFSGTLLPIELAKACLNIGEQQTAGFYYDLISLIFDNQFTTSQTPCPPTDLSQTIDMNKLRSARVLTVGAGGLGCPANLVLAKAGLTHLSLIDFDQVEISNLNRQILHSSSRIGLLKVESARIALKSINPELNITLYPEALSTENARALISQHDLVIDGLDNLPTRYLLNDACYQEKKPLIEAGALSYYGQVTALIPDDGPCFRCLFPQTDGQTAGSCSETGVLGPVPGVIGVLQAVEAIKQLLGLTPNLTGRLLMIDTLATSFDLFSFKKDPSCSLCGQDPSIHELGSFSFVCEDDRLDN</sequence>
<dbReference type="PANTHER" id="PTHR10953">
    <property type="entry name" value="UBIQUITIN-ACTIVATING ENZYME E1"/>
    <property type="match status" value="1"/>
</dbReference>
<dbReference type="InterPro" id="IPR045886">
    <property type="entry name" value="ThiF/MoeB/HesA"/>
</dbReference>
<accession>A0ABY6HAN8</accession>
<dbReference type="InterPro" id="IPR035985">
    <property type="entry name" value="Ubiquitin-activating_enz"/>
</dbReference>
<feature type="domain" description="NIF system FeS cluster assembly NifU N-terminal" evidence="2">
    <location>
        <begin position="1"/>
        <end position="121"/>
    </location>
</feature>
<evidence type="ECO:0000259" key="2">
    <source>
        <dbReference type="Pfam" id="PF01592"/>
    </source>
</evidence>
<dbReference type="SUPFAM" id="SSF82649">
    <property type="entry name" value="SufE/NifU"/>
    <property type="match status" value="1"/>
</dbReference>
<keyword evidence="4" id="KW-1185">Reference proteome</keyword>
<dbReference type="CDD" id="cd00757">
    <property type="entry name" value="ThiF_MoeB_HesA_family"/>
    <property type="match status" value="1"/>
</dbReference>
<dbReference type="Gene3D" id="3.90.1010.10">
    <property type="match status" value="1"/>
</dbReference>
<gene>
    <name evidence="3" type="ORF">LNN31_12165</name>
</gene>
<dbReference type="RefSeq" id="WP_228883114.1">
    <property type="nucleotide sequence ID" value="NZ_CABIIK010000056.1"/>
</dbReference>
<dbReference type="GO" id="GO:0016779">
    <property type="term" value="F:nucleotidyltransferase activity"/>
    <property type="evidence" value="ECO:0007669"/>
    <property type="project" value="UniProtKB-KW"/>
</dbReference>
<organism evidence="3 4">
    <name type="scientific">Acetobacterium wieringae</name>
    <dbReference type="NCBI Taxonomy" id="52694"/>
    <lineage>
        <taxon>Bacteria</taxon>
        <taxon>Bacillati</taxon>
        <taxon>Bacillota</taxon>
        <taxon>Clostridia</taxon>
        <taxon>Eubacteriales</taxon>
        <taxon>Eubacteriaceae</taxon>
        <taxon>Acetobacterium</taxon>
    </lineage>
</organism>
<dbReference type="Pfam" id="PF01592">
    <property type="entry name" value="NifU_N"/>
    <property type="match status" value="1"/>
</dbReference>
<dbReference type="SUPFAM" id="SSF69572">
    <property type="entry name" value="Activating enzymes of the ubiquitin-like proteins"/>
    <property type="match status" value="2"/>
</dbReference>
<dbReference type="Gene3D" id="3.40.50.720">
    <property type="entry name" value="NAD(P)-binding Rossmann-like Domain"/>
    <property type="match status" value="1"/>
</dbReference>
<dbReference type="PANTHER" id="PTHR10953:SF102">
    <property type="entry name" value="ADENYLYLTRANSFERASE AND SULFURTRANSFERASE MOCS3"/>
    <property type="match status" value="1"/>
</dbReference>
<dbReference type="InterPro" id="IPR002871">
    <property type="entry name" value="NIF_FeS_clus_asmbl_NifU_N"/>
</dbReference>
<evidence type="ECO:0000313" key="4">
    <source>
        <dbReference type="Proteomes" id="UP001163550"/>
    </source>
</evidence>
<keyword evidence="3" id="KW-0808">Transferase</keyword>
<dbReference type="CDD" id="cd06664">
    <property type="entry name" value="IscU_like"/>
    <property type="match status" value="1"/>
</dbReference>
<dbReference type="Proteomes" id="UP001163550">
    <property type="component" value="Chromosome"/>
</dbReference>
<keyword evidence="3" id="KW-0548">Nucleotidyltransferase</keyword>
<protein>
    <submittedName>
        <fullName evidence="3">ThiF family adenylyltransferase</fullName>
    </submittedName>
</protein>
<feature type="domain" description="THIF-type NAD/FAD binding fold" evidence="1">
    <location>
        <begin position="387"/>
        <end position="607"/>
    </location>
</feature>
<dbReference type="EMBL" id="CP087994">
    <property type="protein sequence ID" value="UYO61536.1"/>
    <property type="molecule type" value="Genomic_DNA"/>
</dbReference>
<evidence type="ECO:0000259" key="1">
    <source>
        <dbReference type="Pfam" id="PF00899"/>
    </source>
</evidence>
<proteinExistence type="predicted"/>
<dbReference type="InterPro" id="IPR000594">
    <property type="entry name" value="ThiF_NAD_FAD-bd"/>
</dbReference>
<reference evidence="3" key="1">
    <citation type="submission" date="2021-11" db="EMBL/GenBank/DDBJ databases">
        <title>Isoprene-degrading acetogen.</title>
        <authorList>
            <person name="Yang Y."/>
            <person name="Jin H."/>
            <person name="Yan J."/>
        </authorList>
    </citation>
    <scope>NUCLEOTIDE SEQUENCE</scope>
    <source>
        <strain evidence="3">Berkeley</strain>
    </source>
</reference>
<name>A0ABY6HAN8_9FIRM</name>